<dbReference type="GO" id="GO:0005634">
    <property type="term" value="C:nucleus"/>
    <property type="evidence" value="ECO:0007669"/>
    <property type="project" value="TreeGrafter"/>
</dbReference>
<gene>
    <name evidence="9" type="ORF">BCV69DRAFT_252667</name>
</gene>
<dbReference type="Gene3D" id="1.10.510.10">
    <property type="entry name" value="Transferase(Phosphotransferase) domain 1"/>
    <property type="match status" value="1"/>
</dbReference>
<dbReference type="Proteomes" id="UP000245942">
    <property type="component" value="Unassembled WGS sequence"/>
</dbReference>
<dbReference type="InterPro" id="IPR011009">
    <property type="entry name" value="Kinase-like_dom_sf"/>
</dbReference>
<evidence type="ECO:0000256" key="7">
    <source>
        <dbReference type="SAM" id="MobiDB-lite"/>
    </source>
</evidence>
<keyword evidence="5 9" id="KW-0418">Kinase</keyword>
<dbReference type="OrthoDB" id="10020333at2759"/>
<dbReference type="Gene3D" id="3.30.200.20">
    <property type="entry name" value="Phosphorylase Kinase, domain 1"/>
    <property type="match status" value="1"/>
</dbReference>
<reference evidence="9 10" key="1">
    <citation type="journal article" date="2018" name="Mol. Biol. Evol.">
        <title>Broad Genomic Sampling Reveals a Smut Pathogenic Ancestry of the Fungal Clade Ustilaginomycotina.</title>
        <authorList>
            <person name="Kijpornyongpan T."/>
            <person name="Mondo S.J."/>
            <person name="Barry K."/>
            <person name="Sandor L."/>
            <person name="Lee J."/>
            <person name="Lipzen A."/>
            <person name="Pangilinan J."/>
            <person name="LaButti K."/>
            <person name="Hainaut M."/>
            <person name="Henrissat B."/>
            <person name="Grigoriev I.V."/>
            <person name="Spatafora J.W."/>
            <person name="Aime M.C."/>
        </authorList>
    </citation>
    <scope>NUCLEOTIDE SEQUENCE [LARGE SCALE GENOMIC DNA]</scope>
    <source>
        <strain evidence="9 10">MCA 4718</strain>
    </source>
</reference>
<dbReference type="EMBL" id="KZ819336">
    <property type="protein sequence ID" value="PWN18467.1"/>
    <property type="molecule type" value="Genomic_DNA"/>
</dbReference>
<dbReference type="GO" id="GO:0044773">
    <property type="term" value="P:mitotic DNA damage checkpoint signaling"/>
    <property type="evidence" value="ECO:0007669"/>
    <property type="project" value="TreeGrafter"/>
</dbReference>
<evidence type="ECO:0000256" key="3">
    <source>
        <dbReference type="ARBA" id="ARBA00022679"/>
    </source>
</evidence>
<protein>
    <recommendedName>
        <fullName evidence="1">non-specific serine/threonine protein kinase</fullName>
        <ecNumber evidence="1">2.7.11.1</ecNumber>
    </recommendedName>
</protein>
<keyword evidence="4" id="KW-0547">Nucleotide-binding</keyword>
<proteinExistence type="predicted"/>
<feature type="region of interest" description="Disordered" evidence="7">
    <location>
        <begin position="232"/>
        <end position="254"/>
    </location>
</feature>
<dbReference type="InterPro" id="IPR000719">
    <property type="entry name" value="Prot_kinase_dom"/>
</dbReference>
<evidence type="ECO:0000259" key="8">
    <source>
        <dbReference type="PROSITE" id="PS50011"/>
    </source>
</evidence>
<dbReference type="GeneID" id="37012213"/>
<dbReference type="GO" id="GO:0004674">
    <property type="term" value="F:protein serine/threonine kinase activity"/>
    <property type="evidence" value="ECO:0007669"/>
    <property type="project" value="UniProtKB-KW"/>
</dbReference>
<dbReference type="RefSeq" id="XP_025345627.1">
    <property type="nucleotide sequence ID" value="XM_025490479.1"/>
</dbReference>
<dbReference type="SUPFAM" id="SSF56112">
    <property type="entry name" value="Protein kinase-like (PK-like)"/>
    <property type="match status" value="1"/>
</dbReference>
<name>A0A316TZE3_9BASI</name>
<feature type="domain" description="Protein kinase" evidence="8">
    <location>
        <begin position="11"/>
        <end position="407"/>
    </location>
</feature>
<dbReference type="GO" id="GO:0005524">
    <property type="term" value="F:ATP binding"/>
    <property type="evidence" value="ECO:0007669"/>
    <property type="project" value="UniProtKB-KW"/>
</dbReference>
<evidence type="ECO:0000256" key="2">
    <source>
        <dbReference type="ARBA" id="ARBA00022527"/>
    </source>
</evidence>
<sequence length="414" mass="47156">MQTAIPELEEYSIVDKIGEGTFSSVFKAEDRYHDLYDNFIWTHTLPHPPWDNDGQPRPRKRVYVALKRIYVTSSPERIYNELEVMEELRHAPNIAYLITAFRREDQIIAVMPYSRHQDFRHYYRDISLGSLRNYFRCLFNALSATHAANVMHRDVKPANFLFNPETQQGVLCDFGLAERFEAQDWKGKCHHTCPTADAPRGSIVINTSVNSTHTAPGGDLHPDTMNASRHAKKAMMGPPPQKAGPLGYKEHDKRSGVRANRAGTRGFRAPEVLLKCQDQTPAVDVWSAGIILLAFLTRRFPVFNANSDMEALLELMIIFGKAKIARAALLHNRTFNCTVPLDNPDGWRITDFIKHLNPSIMNPPSDDPDPDAYFDEVEEALDLCRVCLHVDLTRRWTAEECLGHAFLRVRSDEG</sequence>
<dbReference type="EC" id="2.7.11.1" evidence="1"/>
<evidence type="ECO:0000313" key="10">
    <source>
        <dbReference type="Proteomes" id="UP000245942"/>
    </source>
</evidence>
<dbReference type="STRING" id="1684307.A0A316TZE3"/>
<evidence type="ECO:0000256" key="6">
    <source>
        <dbReference type="ARBA" id="ARBA00022840"/>
    </source>
</evidence>
<dbReference type="SMART" id="SM00220">
    <property type="entry name" value="S_TKc"/>
    <property type="match status" value="1"/>
</dbReference>
<dbReference type="PANTHER" id="PTHR44167">
    <property type="entry name" value="OVARIAN-SPECIFIC SERINE/THREONINE-PROTEIN KINASE LOK-RELATED"/>
    <property type="match status" value="1"/>
</dbReference>
<dbReference type="PANTHER" id="PTHR44167:SF23">
    <property type="entry name" value="CDC7 KINASE, ISOFORM A-RELATED"/>
    <property type="match status" value="1"/>
</dbReference>
<dbReference type="PROSITE" id="PS00108">
    <property type="entry name" value="PROTEIN_KINASE_ST"/>
    <property type="match status" value="1"/>
</dbReference>
<dbReference type="AlphaFoldDB" id="A0A316TZE3"/>
<evidence type="ECO:0000256" key="5">
    <source>
        <dbReference type="ARBA" id="ARBA00022777"/>
    </source>
</evidence>
<organism evidence="9 10">
    <name type="scientific">Pseudomicrostroma glucosiphilum</name>
    <dbReference type="NCBI Taxonomy" id="1684307"/>
    <lineage>
        <taxon>Eukaryota</taxon>
        <taxon>Fungi</taxon>
        <taxon>Dikarya</taxon>
        <taxon>Basidiomycota</taxon>
        <taxon>Ustilaginomycotina</taxon>
        <taxon>Exobasidiomycetes</taxon>
        <taxon>Microstromatales</taxon>
        <taxon>Microstromatales incertae sedis</taxon>
        <taxon>Pseudomicrostroma</taxon>
    </lineage>
</organism>
<evidence type="ECO:0000313" key="9">
    <source>
        <dbReference type="EMBL" id="PWN18467.1"/>
    </source>
</evidence>
<keyword evidence="3" id="KW-0808">Transferase</keyword>
<evidence type="ECO:0000256" key="4">
    <source>
        <dbReference type="ARBA" id="ARBA00022741"/>
    </source>
</evidence>
<dbReference type="Pfam" id="PF00069">
    <property type="entry name" value="Pkinase"/>
    <property type="match status" value="2"/>
</dbReference>
<dbReference type="PROSITE" id="PS50011">
    <property type="entry name" value="PROTEIN_KINASE_DOM"/>
    <property type="match status" value="1"/>
</dbReference>
<dbReference type="InterPro" id="IPR008271">
    <property type="entry name" value="Ser/Thr_kinase_AS"/>
</dbReference>
<accession>A0A316TZE3</accession>
<dbReference type="CDD" id="cd14019">
    <property type="entry name" value="STKc_Cdc7"/>
    <property type="match status" value="1"/>
</dbReference>
<keyword evidence="6" id="KW-0067">ATP-binding</keyword>
<evidence type="ECO:0000256" key="1">
    <source>
        <dbReference type="ARBA" id="ARBA00012513"/>
    </source>
</evidence>
<keyword evidence="2" id="KW-0723">Serine/threonine-protein kinase</keyword>
<keyword evidence="10" id="KW-1185">Reference proteome</keyword>